<dbReference type="AlphaFoldDB" id="A0A820KXE2"/>
<name>A0A820KXE2_9BILA</name>
<feature type="non-terminal residue" evidence="1">
    <location>
        <position position="1"/>
    </location>
</feature>
<dbReference type="Proteomes" id="UP000663823">
    <property type="component" value="Unassembled WGS sequence"/>
</dbReference>
<reference evidence="1" key="1">
    <citation type="submission" date="2021-02" db="EMBL/GenBank/DDBJ databases">
        <authorList>
            <person name="Nowell W R."/>
        </authorList>
    </citation>
    <scope>NUCLEOTIDE SEQUENCE</scope>
</reference>
<gene>
    <name evidence="1" type="ORF">OTI717_LOCUS43328</name>
</gene>
<feature type="non-terminal residue" evidence="1">
    <location>
        <position position="67"/>
    </location>
</feature>
<proteinExistence type="predicted"/>
<organism evidence="1 2">
    <name type="scientific">Rotaria sordida</name>
    <dbReference type="NCBI Taxonomy" id="392033"/>
    <lineage>
        <taxon>Eukaryota</taxon>
        <taxon>Metazoa</taxon>
        <taxon>Spiralia</taxon>
        <taxon>Gnathifera</taxon>
        <taxon>Rotifera</taxon>
        <taxon>Eurotatoria</taxon>
        <taxon>Bdelloidea</taxon>
        <taxon>Philodinida</taxon>
        <taxon>Philodinidae</taxon>
        <taxon>Rotaria</taxon>
    </lineage>
</organism>
<sequence>VYDNPCAPIVKFAQTNSHANNNDNFDEEEDMTDDQTILNYNNDNTLLNPTLSEHSCKSSSLEDLVKS</sequence>
<evidence type="ECO:0000313" key="2">
    <source>
        <dbReference type="Proteomes" id="UP000663823"/>
    </source>
</evidence>
<dbReference type="EMBL" id="CAJOAX010061238">
    <property type="protein sequence ID" value="CAF4343894.1"/>
    <property type="molecule type" value="Genomic_DNA"/>
</dbReference>
<evidence type="ECO:0000313" key="1">
    <source>
        <dbReference type="EMBL" id="CAF4343894.1"/>
    </source>
</evidence>
<protein>
    <submittedName>
        <fullName evidence="1">Uncharacterized protein</fullName>
    </submittedName>
</protein>
<comment type="caution">
    <text evidence="1">The sequence shown here is derived from an EMBL/GenBank/DDBJ whole genome shotgun (WGS) entry which is preliminary data.</text>
</comment>
<accession>A0A820KXE2</accession>